<accession>A0A9Q1E8X1</accession>
<keyword evidence="1" id="KW-1133">Transmembrane helix</keyword>
<keyword evidence="1" id="KW-0472">Membrane</keyword>
<name>A0A9Q1E8X1_SYNKA</name>
<evidence type="ECO:0000313" key="4">
    <source>
        <dbReference type="EMBL" id="KAJ8334356.1"/>
    </source>
</evidence>
<dbReference type="InterPro" id="IPR003599">
    <property type="entry name" value="Ig_sub"/>
</dbReference>
<feature type="signal peptide" evidence="2">
    <location>
        <begin position="1"/>
        <end position="21"/>
    </location>
</feature>
<sequence>MMMSLSLLLVMLGLFARESMANIVLTQNPAAQSVQQGETVSISCTASESVFGSTYLSWYLQKPDTDTGSIIMMSLFLLLVMLGLFGQESMADIVLTQDPAAQSVQQGESVSISCTASQSVLGGNYLSWYLQKPGQPPKLLINLSTTRQSGIPDRFSGSGSGTQFTLKITGVQAEDAGDYYCQSYHSGGVFTQ</sequence>
<gene>
    <name evidence="4" type="ORF">SKAU_G00399950</name>
</gene>
<keyword evidence="1" id="KW-0812">Transmembrane</keyword>
<dbReference type="Pfam" id="PF07686">
    <property type="entry name" value="V-set"/>
    <property type="match status" value="1"/>
</dbReference>
<feature type="chain" id="PRO_5040338369" description="Ig-like domain-containing protein" evidence="2">
    <location>
        <begin position="22"/>
        <end position="192"/>
    </location>
</feature>
<dbReference type="SMART" id="SM00406">
    <property type="entry name" value="IGv"/>
    <property type="match status" value="1"/>
</dbReference>
<feature type="transmembrane region" description="Helical" evidence="1">
    <location>
        <begin position="67"/>
        <end position="85"/>
    </location>
</feature>
<dbReference type="Gene3D" id="2.60.40.10">
    <property type="entry name" value="Immunoglobulins"/>
    <property type="match status" value="2"/>
</dbReference>
<feature type="domain" description="Ig-like" evidence="3">
    <location>
        <begin position="91"/>
        <end position="192"/>
    </location>
</feature>
<dbReference type="OrthoDB" id="6103117at2759"/>
<organism evidence="4 5">
    <name type="scientific">Synaphobranchus kaupii</name>
    <name type="common">Kaup's arrowtooth eel</name>
    <dbReference type="NCBI Taxonomy" id="118154"/>
    <lineage>
        <taxon>Eukaryota</taxon>
        <taxon>Metazoa</taxon>
        <taxon>Chordata</taxon>
        <taxon>Craniata</taxon>
        <taxon>Vertebrata</taxon>
        <taxon>Euteleostomi</taxon>
        <taxon>Actinopterygii</taxon>
        <taxon>Neopterygii</taxon>
        <taxon>Teleostei</taxon>
        <taxon>Anguilliformes</taxon>
        <taxon>Synaphobranchidae</taxon>
        <taxon>Synaphobranchus</taxon>
    </lineage>
</organism>
<dbReference type="SMART" id="SM00409">
    <property type="entry name" value="IG"/>
    <property type="match status" value="2"/>
</dbReference>
<dbReference type="EMBL" id="JAINUF010000021">
    <property type="protein sequence ID" value="KAJ8334356.1"/>
    <property type="molecule type" value="Genomic_DNA"/>
</dbReference>
<proteinExistence type="predicted"/>
<keyword evidence="2" id="KW-0732">Signal</keyword>
<evidence type="ECO:0000256" key="2">
    <source>
        <dbReference type="SAM" id="SignalP"/>
    </source>
</evidence>
<keyword evidence="5" id="KW-1185">Reference proteome</keyword>
<dbReference type="FunFam" id="2.60.40.10:FF:001230">
    <property type="entry name" value="Immunoglobulin kappa variable 8-16"/>
    <property type="match status" value="1"/>
</dbReference>
<protein>
    <recommendedName>
        <fullName evidence="3">Ig-like domain-containing protein</fullName>
    </recommendedName>
</protein>
<dbReference type="SUPFAM" id="SSF48726">
    <property type="entry name" value="Immunoglobulin"/>
    <property type="match status" value="2"/>
</dbReference>
<dbReference type="Proteomes" id="UP001152622">
    <property type="component" value="Chromosome 21"/>
</dbReference>
<evidence type="ECO:0000259" key="3">
    <source>
        <dbReference type="PROSITE" id="PS50835"/>
    </source>
</evidence>
<evidence type="ECO:0000256" key="1">
    <source>
        <dbReference type="SAM" id="Phobius"/>
    </source>
</evidence>
<evidence type="ECO:0000313" key="5">
    <source>
        <dbReference type="Proteomes" id="UP001152622"/>
    </source>
</evidence>
<dbReference type="InterPro" id="IPR050150">
    <property type="entry name" value="IgV_Light_Chain"/>
</dbReference>
<dbReference type="InterPro" id="IPR013783">
    <property type="entry name" value="Ig-like_fold"/>
</dbReference>
<dbReference type="PROSITE" id="PS50835">
    <property type="entry name" value="IG_LIKE"/>
    <property type="match status" value="1"/>
</dbReference>
<comment type="caution">
    <text evidence="4">The sequence shown here is derived from an EMBL/GenBank/DDBJ whole genome shotgun (WGS) entry which is preliminary data.</text>
</comment>
<reference evidence="4" key="1">
    <citation type="journal article" date="2023" name="Science">
        <title>Genome structures resolve the early diversification of teleost fishes.</title>
        <authorList>
            <person name="Parey E."/>
            <person name="Louis A."/>
            <person name="Montfort J."/>
            <person name="Bouchez O."/>
            <person name="Roques C."/>
            <person name="Iampietro C."/>
            <person name="Lluch J."/>
            <person name="Castinel A."/>
            <person name="Donnadieu C."/>
            <person name="Desvignes T."/>
            <person name="Floi Bucao C."/>
            <person name="Jouanno E."/>
            <person name="Wen M."/>
            <person name="Mejri S."/>
            <person name="Dirks R."/>
            <person name="Jansen H."/>
            <person name="Henkel C."/>
            <person name="Chen W.J."/>
            <person name="Zahm M."/>
            <person name="Cabau C."/>
            <person name="Klopp C."/>
            <person name="Thompson A.W."/>
            <person name="Robinson-Rechavi M."/>
            <person name="Braasch I."/>
            <person name="Lecointre G."/>
            <person name="Bobe J."/>
            <person name="Postlethwait J.H."/>
            <person name="Berthelot C."/>
            <person name="Roest Crollius H."/>
            <person name="Guiguen Y."/>
        </authorList>
    </citation>
    <scope>NUCLEOTIDE SEQUENCE</scope>
    <source>
        <strain evidence="4">WJC10195</strain>
    </source>
</reference>
<dbReference type="InterPro" id="IPR013106">
    <property type="entry name" value="Ig_V-set"/>
</dbReference>
<dbReference type="InterPro" id="IPR007110">
    <property type="entry name" value="Ig-like_dom"/>
</dbReference>
<dbReference type="PANTHER" id="PTHR23267">
    <property type="entry name" value="IMMUNOGLOBULIN LIGHT CHAIN"/>
    <property type="match status" value="1"/>
</dbReference>
<dbReference type="InterPro" id="IPR036179">
    <property type="entry name" value="Ig-like_dom_sf"/>
</dbReference>
<dbReference type="AlphaFoldDB" id="A0A9Q1E8X1"/>